<comment type="similarity">
    <text evidence="2">Belongs to the terpene cyclase/mutase family.</text>
</comment>
<dbReference type="UniPathway" id="UPA00337"/>
<feature type="domain" description="Prenyltransferase alpha-alpha toroid" evidence="4">
    <location>
        <begin position="32"/>
        <end position="133"/>
    </location>
</feature>
<dbReference type="Proteomes" id="UP000316184">
    <property type="component" value="Unassembled WGS sequence"/>
</dbReference>
<dbReference type="EMBL" id="VIWX01000001">
    <property type="protein sequence ID" value="TWG07819.1"/>
    <property type="molecule type" value="Genomic_DNA"/>
</dbReference>
<evidence type="ECO:0000313" key="7">
    <source>
        <dbReference type="Proteomes" id="UP000316184"/>
    </source>
</evidence>
<gene>
    <name evidence="6" type="ORF">FHU35_11438</name>
</gene>
<reference evidence="6 7" key="1">
    <citation type="submission" date="2019-06" db="EMBL/GenBank/DDBJ databases">
        <title>Sequencing the genomes of 1000 actinobacteria strains.</title>
        <authorList>
            <person name="Klenk H.-P."/>
        </authorList>
    </citation>
    <scope>NUCLEOTIDE SEQUENCE [LARGE SCALE GENOMIC DNA]</scope>
    <source>
        <strain evidence="6 7">DSM 46699</strain>
    </source>
</reference>
<sequence>MRTPAAGLEEPRMTTVQPDTDALDQAISEGAEALLLSQRADGVFDYSADNLTSTLGTVGALSALHYADPDGSADLIAAGAGWLRRTQNSDGGWAMVPGLDSEAGPTAVGSAVLHLVDPEGSASAVSAGQRWMTDFGGLDAIPHPEVVSWCRQYYGFVGWLGHEEMRRFPLEVALLPGLHRKLFDLRIPMAFALGLAQARHKPLNPFHRLLARLGKPHALKAIRQVHEHEGSTGAWCENAWVTGLVCTGLARAELAPDLVNAAVGWFRTTMHPDGWWQTGPLDAAWTMYAVRGLAEAGYAQDQRLTASAELFVRLQQHRPFLAFGCPPGYWGWAGTAGWPSTLETSEILSVLCRLPGEQQAKAIDAGVGWLTRMQDSRGSWGLCVRNTKVANSGPCPMTTVQAVDALLDSGIPADDGRVRRALRWLSEVQLPDGAFESVWYRHHTMATAAVLETFAKAGRADDETARRATAWLERARQDDGAWGDGHGAPPTVEETGWAVSGLLAAGTDPASVRPGVSWLLDRRDAGGGWPSESVNEYVRYVSRYTNPALAQGMALRALGRYRDSSR</sequence>
<evidence type="ECO:0000259" key="4">
    <source>
        <dbReference type="Pfam" id="PF00432"/>
    </source>
</evidence>
<dbReference type="Pfam" id="PF00432">
    <property type="entry name" value="Prenyltrans"/>
    <property type="match status" value="1"/>
</dbReference>
<evidence type="ECO:0000256" key="1">
    <source>
        <dbReference type="ARBA" id="ARBA00004999"/>
    </source>
</evidence>
<comment type="caution">
    <text evidence="6">The sequence shown here is derived from an EMBL/GenBank/DDBJ whole genome shotgun (WGS) entry which is preliminary data.</text>
</comment>
<evidence type="ECO:0000313" key="6">
    <source>
        <dbReference type="EMBL" id="TWG07819.1"/>
    </source>
</evidence>
<organism evidence="6 7">
    <name type="scientific">Saccharopolyspora dendranthemae</name>
    <dbReference type="NCBI Taxonomy" id="1181886"/>
    <lineage>
        <taxon>Bacteria</taxon>
        <taxon>Bacillati</taxon>
        <taxon>Actinomycetota</taxon>
        <taxon>Actinomycetes</taxon>
        <taxon>Pseudonocardiales</taxon>
        <taxon>Pseudonocardiaceae</taxon>
        <taxon>Saccharopolyspora</taxon>
    </lineage>
</organism>
<dbReference type="GO" id="GO:0016104">
    <property type="term" value="P:triterpenoid biosynthetic process"/>
    <property type="evidence" value="ECO:0007669"/>
    <property type="project" value="InterPro"/>
</dbReference>
<dbReference type="PANTHER" id="PTHR11764:SF20">
    <property type="entry name" value="LANOSTEROL SYNTHASE"/>
    <property type="match status" value="1"/>
</dbReference>
<dbReference type="PANTHER" id="PTHR11764">
    <property type="entry name" value="TERPENE CYCLASE/MUTASE FAMILY MEMBER"/>
    <property type="match status" value="1"/>
</dbReference>
<evidence type="ECO:0000259" key="5">
    <source>
        <dbReference type="Pfam" id="PF13243"/>
    </source>
</evidence>
<dbReference type="InterPro" id="IPR018333">
    <property type="entry name" value="Squalene_cyclase"/>
</dbReference>
<protein>
    <submittedName>
        <fullName evidence="6">Squalene-hopene/tetraprenyl-beta-curcumene cyclase</fullName>
    </submittedName>
</protein>
<dbReference type="Gene3D" id="1.50.10.20">
    <property type="match status" value="3"/>
</dbReference>
<accession>A0A561V877</accession>
<dbReference type="InterPro" id="IPR001330">
    <property type="entry name" value="Prenyltrans"/>
</dbReference>
<proteinExistence type="inferred from homology"/>
<comment type="pathway">
    <text evidence="1">Secondary metabolite biosynthesis; hopanoid biosynthesis.</text>
</comment>
<keyword evidence="7" id="KW-1185">Reference proteome</keyword>
<keyword evidence="3" id="KW-0677">Repeat</keyword>
<evidence type="ECO:0000256" key="2">
    <source>
        <dbReference type="ARBA" id="ARBA00009755"/>
    </source>
</evidence>
<evidence type="ECO:0000256" key="3">
    <source>
        <dbReference type="ARBA" id="ARBA00022737"/>
    </source>
</evidence>
<dbReference type="Pfam" id="PF13243">
    <property type="entry name" value="SQHop_cyclase_C"/>
    <property type="match status" value="1"/>
</dbReference>
<name>A0A561V877_9PSEU</name>
<feature type="domain" description="Squalene cyclase C-terminal" evidence="5">
    <location>
        <begin position="398"/>
        <end position="535"/>
    </location>
</feature>
<dbReference type="GO" id="GO:0005811">
    <property type="term" value="C:lipid droplet"/>
    <property type="evidence" value="ECO:0007669"/>
    <property type="project" value="InterPro"/>
</dbReference>
<dbReference type="SUPFAM" id="SSF48239">
    <property type="entry name" value="Terpenoid cyclases/Protein prenyltransferases"/>
    <property type="match status" value="2"/>
</dbReference>
<dbReference type="GO" id="GO:0016866">
    <property type="term" value="F:intramolecular transferase activity"/>
    <property type="evidence" value="ECO:0007669"/>
    <property type="project" value="InterPro"/>
</dbReference>
<dbReference type="InterPro" id="IPR008930">
    <property type="entry name" value="Terpenoid_cyclase/PrenylTrfase"/>
</dbReference>
<dbReference type="InterPro" id="IPR032696">
    <property type="entry name" value="SQ_cyclase_C"/>
</dbReference>
<dbReference type="AlphaFoldDB" id="A0A561V877"/>